<feature type="domain" description="Amidohydrolase-related" evidence="1">
    <location>
        <begin position="61"/>
        <end position="351"/>
    </location>
</feature>
<dbReference type="NCBIfam" id="NF009060">
    <property type="entry name" value="PRK12394.1"/>
    <property type="match status" value="1"/>
</dbReference>
<sequence length="388" mass="43001">MSVSVINGDETMYDLVIENGFVIDPYEKIEEKKTIAIKDGYIVPYKVNIDAIYKIDASGKYVFPGFIDFHTHVYQASTLAVNPDLLFPYGVTTVVDQGTAGYINFEDFYCNEIVSKTMRIKSFVNIYPIGQPGGNIEECLDPNIFNENQLANIICKYKNNIIGIKIRFSKNTVGDFGIEPLQKTLNIAEKLKVPVCVHTTNPPIATEKLVSMLRKGDIYCHVFQGNGNTIINSNSVVKKEFWEAKKKGIIFDAANGRLNFSYDVAQSALAEKFFPDIISTDLTSVSFNTPGVSMVKNLPFVMSKYLSLGVPLNSVIQSVTEIPARLMGMENIIGTLKEGAQADVCICEIKSTLHSFADACGKEKKGDIYLSPEATILNGKILYLNENI</sequence>
<dbReference type="Proteomes" id="UP000199309">
    <property type="component" value="Unassembled WGS sequence"/>
</dbReference>
<dbReference type="InterPro" id="IPR032466">
    <property type="entry name" value="Metal_Hydrolase"/>
</dbReference>
<dbReference type="SUPFAM" id="SSF51338">
    <property type="entry name" value="Composite domain of metallo-dependent hydrolases"/>
    <property type="match status" value="1"/>
</dbReference>
<accession>A0A1G9YRE4</accession>
<dbReference type="InterPro" id="IPR020043">
    <property type="entry name" value="Deacetylase_Atu3266-like"/>
</dbReference>
<proteinExistence type="predicted"/>
<protein>
    <submittedName>
        <fullName evidence="2">Predicted amidohydrolase</fullName>
    </submittedName>
</protein>
<keyword evidence="3" id="KW-1185">Reference proteome</keyword>
<dbReference type="InterPro" id="IPR006680">
    <property type="entry name" value="Amidohydro-rel"/>
</dbReference>
<dbReference type="InterPro" id="IPR011059">
    <property type="entry name" value="Metal-dep_hydrolase_composite"/>
</dbReference>
<organism evidence="2 3">
    <name type="scientific">Megasphaera paucivorans</name>
    <dbReference type="NCBI Taxonomy" id="349095"/>
    <lineage>
        <taxon>Bacteria</taxon>
        <taxon>Bacillati</taxon>
        <taxon>Bacillota</taxon>
        <taxon>Negativicutes</taxon>
        <taxon>Veillonellales</taxon>
        <taxon>Veillonellaceae</taxon>
        <taxon>Megasphaera</taxon>
    </lineage>
</organism>
<dbReference type="GO" id="GO:0016810">
    <property type="term" value="F:hydrolase activity, acting on carbon-nitrogen (but not peptide) bonds"/>
    <property type="evidence" value="ECO:0007669"/>
    <property type="project" value="InterPro"/>
</dbReference>
<gene>
    <name evidence="2" type="ORF">SAMN05660299_02130</name>
</gene>
<dbReference type="PANTHER" id="PTHR42717:SF1">
    <property type="entry name" value="IMIDAZOLONEPROPIONASE AND RELATED AMIDOHYDROLASES"/>
    <property type="match status" value="1"/>
</dbReference>
<evidence type="ECO:0000259" key="1">
    <source>
        <dbReference type="Pfam" id="PF01979"/>
    </source>
</evidence>
<dbReference type="GO" id="GO:0019213">
    <property type="term" value="F:deacetylase activity"/>
    <property type="evidence" value="ECO:0007669"/>
    <property type="project" value="InterPro"/>
</dbReference>
<evidence type="ECO:0000313" key="2">
    <source>
        <dbReference type="EMBL" id="SDN11021.1"/>
    </source>
</evidence>
<dbReference type="EMBL" id="FNHQ01000024">
    <property type="protein sequence ID" value="SDN11021.1"/>
    <property type="molecule type" value="Genomic_DNA"/>
</dbReference>
<name>A0A1G9YRE4_9FIRM</name>
<dbReference type="Pfam" id="PF01979">
    <property type="entry name" value="Amidohydro_1"/>
    <property type="match status" value="1"/>
</dbReference>
<dbReference type="SUPFAM" id="SSF51556">
    <property type="entry name" value="Metallo-dependent hydrolases"/>
    <property type="match status" value="1"/>
</dbReference>
<dbReference type="Gene3D" id="2.30.40.10">
    <property type="entry name" value="Urease, subunit C, domain 1"/>
    <property type="match status" value="1"/>
</dbReference>
<dbReference type="STRING" id="349095.SAMN05660299_02130"/>
<dbReference type="Gene3D" id="3.20.20.140">
    <property type="entry name" value="Metal-dependent hydrolases"/>
    <property type="match status" value="1"/>
</dbReference>
<evidence type="ECO:0000313" key="3">
    <source>
        <dbReference type="Proteomes" id="UP000199309"/>
    </source>
</evidence>
<keyword evidence="2" id="KW-0378">Hydrolase</keyword>
<dbReference type="AlphaFoldDB" id="A0A1G9YRE4"/>
<reference evidence="2 3" key="1">
    <citation type="submission" date="2016-10" db="EMBL/GenBank/DDBJ databases">
        <authorList>
            <person name="de Groot N.N."/>
        </authorList>
    </citation>
    <scope>NUCLEOTIDE SEQUENCE [LARGE SCALE GENOMIC DNA]</scope>
    <source>
        <strain evidence="2 3">DSM 16981</strain>
    </source>
</reference>
<dbReference type="PANTHER" id="PTHR42717">
    <property type="entry name" value="DIHYDROOROTASE-RELATED"/>
    <property type="match status" value="1"/>
</dbReference>